<dbReference type="SUPFAM" id="SSF52425">
    <property type="entry name" value="Cryptochrome/photolyase, N-terminal domain"/>
    <property type="match status" value="1"/>
</dbReference>
<evidence type="ECO:0000259" key="7">
    <source>
        <dbReference type="PROSITE" id="PS51645"/>
    </source>
</evidence>
<dbReference type="InterPro" id="IPR036134">
    <property type="entry name" value="Crypto/Photolyase_FAD-like_sf"/>
</dbReference>
<comment type="similarity">
    <text evidence="6">Belongs to the DNA photolyase family.</text>
</comment>
<dbReference type="InterPro" id="IPR018394">
    <property type="entry name" value="DNA_photolyase_1_CS_C"/>
</dbReference>
<dbReference type="Pfam" id="PF00875">
    <property type="entry name" value="DNA_photolyase"/>
    <property type="match status" value="1"/>
</dbReference>
<accession>A0ABT6Q8K4</accession>
<dbReference type="GO" id="GO:0003904">
    <property type="term" value="F:deoxyribodipyrimidine photo-lyase activity"/>
    <property type="evidence" value="ECO:0007669"/>
    <property type="project" value="UniProtKB-EC"/>
</dbReference>
<comment type="caution">
    <text evidence="8">The sequence shown here is derived from an EMBL/GenBank/DDBJ whole genome shotgun (WGS) entry which is preliminary data.</text>
</comment>
<keyword evidence="4 6" id="KW-0274">FAD</keyword>
<dbReference type="EMBL" id="JASBAN010000001">
    <property type="protein sequence ID" value="MDI2113116.1"/>
    <property type="molecule type" value="Genomic_DNA"/>
</dbReference>
<proteinExistence type="inferred from homology"/>
<keyword evidence="3 6" id="KW-0285">Flavoprotein</keyword>
<dbReference type="Gene3D" id="1.10.579.10">
    <property type="entry name" value="DNA Cyclobutane Dipyrimidine Photolyase, subunit A, domain 3"/>
    <property type="match status" value="1"/>
</dbReference>
<dbReference type="Gene3D" id="3.40.50.620">
    <property type="entry name" value="HUPs"/>
    <property type="match status" value="1"/>
</dbReference>
<dbReference type="PROSITE" id="PS00691">
    <property type="entry name" value="DNA_PHOTOLYASES_1_2"/>
    <property type="match status" value="1"/>
</dbReference>
<evidence type="ECO:0000256" key="1">
    <source>
        <dbReference type="ARBA" id="ARBA00001932"/>
    </source>
</evidence>
<evidence type="ECO:0000256" key="2">
    <source>
        <dbReference type="ARBA" id="ARBA00001974"/>
    </source>
</evidence>
<dbReference type="PANTHER" id="PTHR11455">
    <property type="entry name" value="CRYPTOCHROME"/>
    <property type="match status" value="1"/>
</dbReference>
<sequence length="462" mass="54645">MKTNLIWFRNDLRIMDNPALEKACEDKDASVIGLYIATPQQWKAHDMSARQACFIHDRLIQLQDELDALNIPLLFHSCDSFTDCVNVIVDLCKEYSVNQIFYNNQYEYNERERDYLLKGKLSPDIECLEFDGNLFTAPLTILNSQKQMYKIFTPFRNAFLDQFVQNIPRIYNQPKAIKKTKIKTHKIPEFDYAKQDYEFFNPNTQKALQKLEEFCAEKVEDYADKRNIPSLDHTSQLSAYLALGVLSVRQCFHYLTQEHPHFWENQKSGAFTWFNELIWREFYQHLIVAHPYLCKHKPFINWTDHVKWKNNKDHFEQWKAGNTGYPIIDAAMRQLNQTGWMHNRLRMIIASFLVKDLLIDWRWGEQYFMSQLTDGDLAANNGGWQWAASTGTDSTPYFRIFNPTTQGKRFDPKGEFIRQWIPELAKVPDKFIHEPQLWSEKKGNITEYPQPIVTHDIAKKKL</sequence>
<dbReference type="PROSITE" id="PS00394">
    <property type="entry name" value="DNA_PHOTOLYASES_1_1"/>
    <property type="match status" value="1"/>
</dbReference>
<comment type="cofactor">
    <cofactor evidence="2">
        <name>FAD</name>
        <dbReference type="ChEBI" id="CHEBI:57692"/>
    </cofactor>
</comment>
<comment type="cofactor">
    <cofactor evidence="1">
        <name>(6R)-5,10-methylene-5,6,7,8-tetrahydrofolate</name>
        <dbReference type="ChEBI" id="CHEBI:15636"/>
    </cofactor>
</comment>
<evidence type="ECO:0000256" key="3">
    <source>
        <dbReference type="ARBA" id="ARBA00022630"/>
    </source>
</evidence>
<dbReference type="PROSITE" id="PS51645">
    <property type="entry name" value="PHR_CRY_ALPHA_BETA"/>
    <property type="match status" value="1"/>
</dbReference>
<dbReference type="PANTHER" id="PTHR11455:SF9">
    <property type="entry name" value="CRYPTOCHROME CIRCADIAN CLOCK 5 ISOFORM X1"/>
    <property type="match status" value="1"/>
</dbReference>
<keyword evidence="9" id="KW-1185">Reference proteome</keyword>
<organism evidence="8 9">
    <name type="scientific">Commensalibacter nepenthis</name>
    <dbReference type="NCBI Taxonomy" id="3043872"/>
    <lineage>
        <taxon>Bacteria</taxon>
        <taxon>Pseudomonadati</taxon>
        <taxon>Pseudomonadota</taxon>
        <taxon>Alphaproteobacteria</taxon>
        <taxon>Acetobacterales</taxon>
        <taxon>Acetobacteraceae</taxon>
    </lineage>
</organism>
<dbReference type="RefSeq" id="WP_281462734.1">
    <property type="nucleotide sequence ID" value="NZ_JASBAN010000001.1"/>
</dbReference>
<dbReference type="Proteomes" id="UP001431775">
    <property type="component" value="Unassembled WGS sequence"/>
</dbReference>
<evidence type="ECO:0000256" key="4">
    <source>
        <dbReference type="ARBA" id="ARBA00022827"/>
    </source>
</evidence>
<gene>
    <name evidence="8" type="primary">phrB</name>
    <name evidence="8" type="ORF">QJV33_07450</name>
</gene>
<dbReference type="InterPro" id="IPR002081">
    <property type="entry name" value="Cryptochrome/DNA_photolyase_1"/>
</dbReference>
<evidence type="ECO:0000256" key="6">
    <source>
        <dbReference type="RuleBase" id="RU004182"/>
    </source>
</evidence>
<dbReference type="Gene3D" id="1.25.40.80">
    <property type="match status" value="1"/>
</dbReference>
<name>A0ABT6Q8K4_9PROT</name>
<dbReference type="EC" id="4.1.99.3" evidence="8"/>
<evidence type="ECO:0000313" key="9">
    <source>
        <dbReference type="Proteomes" id="UP001431775"/>
    </source>
</evidence>
<dbReference type="InterPro" id="IPR005101">
    <property type="entry name" value="Cryptochr/Photolyase_FAD-bd"/>
</dbReference>
<feature type="domain" description="Photolyase/cryptochrome alpha/beta" evidence="7">
    <location>
        <begin position="2"/>
        <end position="135"/>
    </location>
</feature>
<keyword evidence="8" id="KW-0456">Lyase</keyword>
<reference evidence="8" key="1">
    <citation type="submission" date="2023-05" db="EMBL/GenBank/DDBJ databases">
        <title>Whole genome sequence of Commensalibacter sp.</title>
        <authorList>
            <person name="Charoenyingcharoen P."/>
            <person name="Yukphan P."/>
        </authorList>
    </citation>
    <scope>NUCLEOTIDE SEQUENCE</scope>
    <source>
        <strain evidence="8">TBRC 10068</strain>
    </source>
</reference>
<evidence type="ECO:0000313" key="8">
    <source>
        <dbReference type="EMBL" id="MDI2113116.1"/>
    </source>
</evidence>
<dbReference type="NCBIfam" id="NF007955">
    <property type="entry name" value="PRK10674.1"/>
    <property type="match status" value="1"/>
</dbReference>
<dbReference type="Pfam" id="PF03441">
    <property type="entry name" value="FAD_binding_7"/>
    <property type="match status" value="1"/>
</dbReference>
<dbReference type="InterPro" id="IPR036155">
    <property type="entry name" value="Crypto/Photolyase_N_sf"/>
</dbReference>
<dbReference type="SUPFAM" id="SSF48173">
    <property type="entry name" value="Cryptochrome/photolyase FAD-binding domain"/>
    <property type="match status" value="1"/>
</dbReference>
<dbReference type="InterPro" id="IPR006050">
    <property type="entry name" value="DNA_photolyase_N"/>
</dbReference>
<evidence type="ECO:0000256" key="5">
    <source>
        <dbReference type="ARBA" id="ARBA00022991"/>
    </source>
</evidence>
<keyword evidence="5 6" id="KW-0157">Chromophore</keyword>
<protein>
    <submittedName>
        <fullName evidence="8">Deoxyribodipyrimidine photo-lyase</fullName>
        <ecNumber evidence="8">4.1.99.3</ecNumber>
    </submittedName>
</protein>
<dbReference type="InterPro" id="IPR014729">
    <property type="entry name" value="Rossmann-like_a/b/a_fold"/>
</dbReference>
<dbReference type="PRINTS" id="PR00147">
    <property type="entry name" value="DNAPHOTLYASE"/>
</dbReference>